<dbReference type="Proteomes" id="UP000632289">
    <property type="component" value="Unassembled WGS sequence"/>
</dbReference>
<keyword evidence="4" id="KW-1185">Reference proteome</keyword>
<accession>A0A927EYI7</accession>
<dbReference type="InterPro" id="IPR027417">
    <property type="entry name" value="P-loop_NTPase"/>
</dbReference>
<dbReference type="SUPFAM" id="SSF52540">
    <property type="entry name" value="P-loop containing nucleoside triphosphate hydrolases"/>
    <property type="match status" value="1"/>
</dbReference>
<feature type="region of interest" description="Disordered" evidence="1">
    <location>
        <begin position="1"/>
        <end position="152"/>
    </location>
</feature>
<dbReference type="GO" id="GO:0016887">
    <property type="term" value="F:ATP hydrolysis activity"/>
    <property type="evidence" value="ECO:0007669"/>
    <property type="project" value="TreeGrafter"/>
</dbReference>
<protein>
    <submittedName>
        <fullName evidence="3">AAA family ATPase</fullName>
    </submittedName>
</protein>
<dbReference type="Pfam" id="PF01656">
    <property type="entry name" value="CbiA"/>
    <property type="match status" value="1"/>
</dbReference>
<sequence length="439" mass="46841">MRDASRRDARGTTQPPPSRDSTLALRLDSARVTDPEPDDDELPPAYARQLPPAAPHTDLPPPDLRNPDVRPDAPRPTDGPPAVPAAGVPLPPPRPAPLPGTGPAPAVAPAPAPAPLDPRGRADGRAPAPAPAPAGSDTEHASAPPSPRAPWRRIGGLVGARAAGSAERKRLERLTTPVRRPYRLSVTSIKGGVGKTTTSAMLGLTLARYRDDRVVTVDANPHAGTLADRLLGERVMPTVRDLINAELRERRLGSRGLTEPGHIGQYLGQAGRLMVAAGEQSPDLSETLDEEQYRVCQDVLERAFDIIITDSGTGMRHSAMRGTLAATDRLLVVAAPRFDAARRAAKTLDEVHARGYPHLVRDAVVVITMDAPKTTGINVRTLVDYFRQLCTYVVQIPYDQHLYAGGTIHYDRVSPATRGAYMDLAAALAEGFAAPPPGR</sequence>
<dbReference type="InterPro" id="IPR050625">
    <property type="entry name" value="ParA/MinD_ATPase"/>
</dbReference>
<dbReference type="GO" id="GO:0009898">
    <property type="term" value="C:cytoplasmic side of plasma membrane"/>
    <property type="evidence" value="ECO:0007669"/>
    <property type="project" value="TreeGrafter"/>
</dbReference>
<dbReference type="InterPro" id="IPR002586">
    <property type="entry name" value="CobQ/CobB/MinD/ParA_Nub-bd_dom"/>
</dbReference>
<proteinExistence type="predicted"/>
<dbReference type="Gene3D" id="3.40.50.300">
    <property type="entry name" value="P-loop containing nucleotide triphosphate hydrolases"/>
    <property type="match status" value="1"/>
</dbReference>
<organism evidence="3 4">
    <name type="scientific">Streptomyces chumphonensis</name>
    <dbReference type="NCBI Taxonomy" id="1214925"/>
    <lineage>
        <taxon>Bacteria</taxon>
        <taxon>Bacillati</taxon>
        <taxon>Actinomycetota</taxon>
        <taxon>Actinomycetes</taxon>
        <taxon>Kitasatosporales</taxon>
        <taxon>Streptomycetaceae</taxon>
        <taxon>Streptomyces</taxon>
    </lineage>
</organism>
<feature type="compositionally biased region" description="Basic and acidic residues" evidence="1">
    <location>
        <begin position="65"/>
        <end position="75"/>
    </location>
</feature>
<evidence type="ECO:0000313" key="4">
    <source>
        <dbReference type="Proteomes" id="UP000632289"/>
    </source>
</evidence>
<evidence type="ECO:0000259" key="2">
    <source>
        <dbReference type="Pfam" id="PF01656"/>
    </source>
</evidence>
<dbReference type="GO" id="GO:0051782">
    <property type="term" value="P:negative regulation of cell division"/>
    <property type="evidence" value="ECO:0007669"/>
    <property type="project" value="TreeGrafter"/>
</dbReference>
<name>A0A927EYI7_9ACTN</name>
<gene>
    <name evidence="3" type="ORF">IF129_10890</name>
</gene>
<dbReference type="PANTHER" id="PTHR43384">
    <property type="entry name" value="SEPTUM SITE-DETERMINING PROTEIN MIND HOMOLOG, CHLOROPLASTIC-RELATED"/>
    <property type="match status" value="1"/>
</dbReference>
<feature type="domain" description="CobQ/CobB/MinD/ParA nucleotide binding" evidence="2">
    <location>
        <begin position="185"/>
        <end position="369"/>
    </location>
</feature>
<dbReference type="EMBL" id="JACXYU010000004">
    <property type="protein sequence ID" value="MBD3932058.1"/>
    <property type="molecule type" value="Genomic_DNA"/>
</dbReference>
<feature type="compositionally biased region" description="Pro residues" evidence="1">
    <location>
        <begin position="52"/>
        <end position="64"/>
    </location>
</feature>
<feature type="compositionally biased region" description="Basic and acidic residues" evidence="1">
    <location>
        <begin position="1"/>
        <end position="10"/>
    </location>
</feature>
<feature type="compositionally biased region" description="Pro residues" evidence="1">
    <location>
        <begin position="77"/>
        <end position="116"/>
    </location>
</feature>
<comment type="caution">
    <text evidence="3">The sequence shown here is derived from an EMBL/GenBank/DDBJ whole genome shotgun (WGS) entry which is preliminary data.</text>
</comment>
<dbReference type="GO" id="GO:0005524">
    <property type="term" value="F:ATP binding"/>
    <property type="evidence" value="ECO:0007669"/>
    <property type="project" value="TreeGrafter"/>
</dbReference>
<reference evidence="3" key="1">
    <citation type="submission" date="2020-09" db="EMBL/GenBank/DDBJ databases">
        <title>Secondary metabolite and genome analysis of marine Streptomyces chumphonensis KK1-2T.</title>
        <authorList>
            <person name="Phongsopitanun W."/>
            <person name="Kanchanasin P."/>
            <person name="Pittayakhajonwut P."/>
            <person name="Suwanborirux K."/>
            <person name="Tanasupawat S."/>
        </authorList>
    </citation>
    <scope>NUCLEOTIDE SEQUENCE</scope>
    <source>
        <strain evidence="3">KK1-2</strain>
    </source>
</reference>
<evidence type="ECO:0000256" key="1">
    <source>
        <dbReference type="SAM" id="MobiDB-lite"/>
    </source>
</evidence>
<evidence type="ECO:0000313" key="3">
    <source>
        <dbReference type="EMBL" id="MBD3932058.1"/>
    </source>
</evidence>
<dbReference type="RefSeq" id="WP_191209357.1">
    <property type="nucleotide sequence ID" value="NZ_BAABKL010000050.1"/>
</dbReference>
<dbReference type="GO" id="GO:0005829">
    <property type="term" value="C:cytosol"/>
    <property type="evidence" value="ECO:0007669"/>
    <property type="project" value="TreeGrafter"/>
</dbReference>
<dbReference type="PANTHER" id="PTHR43384:SF14">
    <property type="entry name" value="ESX-1 SECRETION-ASSOCIATED PROTEIN ESPI"/>
    <property type="match status" value="1"/>
</dbReference>
<dbReference type="AlphaFoldDB" id="A0A927EYI7"/>